<dbReference type="InterPro" id="IPR009875">
    <property type="entry name" value="PilZ_domain"/>
</dbReference>
<dbReference type="GO" id="GO:0035438">
    <property type="term" value="F:cyclic-di-GMP binding"/>
    <property type="evidence" value="ECO:0007669"/>
    <property type="project" value="InterPro"/>
</dbReference>
<evidence type="ECO:0000259" key="1">
    <source>
        <dbReference type="Pfam" id="PF07238"/>
    </source>
</evidence>
<dbReference type="Proteomes" id="UP000030949">
    <property type="component" value="Unassembled WGS sequence"/>
</dbReference>
<dbReference type="Gene3D" id="2.40.10.220">
    <property type="entry name" value="predicted glycosyltransferase like domains"/>
    <property type="match status" value="1"/>
</dbReference>
<protein>
    <submittedName>
        <fullName evidence="2">Pilus assembly protein PilZ</fullName>
    </submittedName>
</protein>
<dbReference type="RefSeq" id="WP_039589093.1">
    <property type="nucleotide sequence ID" value="NZ_JQGJ02000004.1"/>
</dbReference>
<name>A0A0B1Z9Z0_9PSED</name>
<organism evidence="2 3">
    <name type="scientific">Pseudomonas frederiksbergensis</name>
    <dbReference type="NCBI Taxonomy" id="104087"/>
    <lineage>
        <taxon>Bacteria</taxon>
        <taxon>Pseudomonadati</taxon>
        <taxon>Pseudomonadota</taxon>
        <taxon>Gammaproteobacteria</taxon>
        <taxon>Pseudomonadales</taxon>
        <taxon>Pseudomonadaceae</taxon>
        <taxon>Pseudomonas</taxon>
    </lineage>
</organism>
<dbReference type="Pfam" id="PF07238">
    <property type="entry name" value="PilZ"/>
    <property type="match status" value="1"/>
</dbReference>
<feature type="domain" description="PilZ" evidence="1">
    <location>
        <begin position="105"/>
        <end position="176"/>
    </location>
</feature>
<reference evidence="3" key="1">
    <citation type="submission" date="2015-03" db="EMBL/GenBank/DDBJ databases">
        <title>Pseudomonas frederiksbergensis hydrocarbon degrader.</title>
        <authorList>
            <person name="Brown L.M."/>
            <person name="Ruiz O.N."/>
            <person name="Mueller S."/>
            <person name="Gunasekera T.S."/>
        </authorList>
    </citation>
    <scope>NUCLEOTIDE SEQUENCE [LARGE SCALE GENOMIC DNA]</scope>
    <source>
        <strain evidence="3">SI8</strain>
    </source>
</reference>
<sequence>MSTLDEEDRREYYRIEDTIALDIRPLSIPEAASQEVLQDESPLFNLLSELHLSEFESQHLLRQISERERSIAAYLKAMNKRIDLLSQVIAVTVLGEIGEPQPVIISEGGIDFQYPTPVAVGAHLSIKLVLMPQALGLLLRARVTHCDPKGDGYDIGTEFEHPTDAQRQLLARYILQKQAQERRLARELNESGTNKEEP</sequence>
<proteinExistence type="predicted"/>
<dbReference type="AlphaFoldDB" id="A0A0B1Z9Z0"/>
<accession>A0A0B1Z9Z0</accession>
<gene>
    <name evidence="2" type="ORF">JZ00_04480</name>
</gene>
<evidence type="ECO:0000313" key="2">
    <source>
        <dbReference type="EMBL" id="KHK66041.1"/>
    </source>
</evidence>
<dbReference type="OrthoDB" id="6365490at2"/>
<comment type="caution">
    <text evidence="2">The sequence shown here is derived from an EMBL/GenBank/DDBJ whole genome shotgun (WGS) entry which is preliminary data.</text>
</comment>
<dbReference type="EMBL" id="JQGJ01000002">
    <property type="protein sequence ID" value="KHK66041.1"/>
    <property type="molecule type" value="Genomic_DNA"/>
</dbReference>
<evidence type="ECO:0000313" key="3">
    <source>
        <dbReference type="Proteomes" id="UP000030949"/>
    </source>
</evidence>